<reference evidence="1" key="2">
    <citation type="submission" date="2018-05" db="EMBL/GenBank/DDBJ databases">
        <authorList>
            <person name="Moura L."/>
            <person name="Setubal J.C."/>
        </authorList>
    </citation>
    <scope>NUCLEOTIDE SEQUENCE</scope>
    <source>
        <strain evidence="1">ZC4RG45</strain>
    </source>
</reference>
<dbReference type="EMBL" id="QGUI02000218">
    <property type="protein sequence ID" value="MFO7193466.1"/>
    <property type="molecule type" value="Genomic_DNA"/>
</dbReference>
<evidence type="ECO:0000313" key="2">
    <source>
        <dbReference type="EMBL" id="PZN01526.1"/>
    </source>
</evidence>
<protein>
    <recommendedName>
        <fullName evidence="4">SRPBCC family protein</fullName>
    </recommendedName>
</protein>
<reference evidence="1" key="4">
    <citation type="submission" date="2023-08" db="EMBL/GenBank/DDBJ databases">
        <authorList>
            <person name="Guima S.E.S."/>
            <person name="Martins L.F."/>
            <person name="Silva A.M."/>
            <person name="Setubal J.C."/>
        </authorList>
    </citation>
    <scope>NUCLEOTIDE SEQUENCE</scope>
    <source>
        <strain evidence="1">ZC4RG45</strain>
    </source>
</reference>
<dbReference type="Proteomes" id="UP000249324">
    <property type="component" value="Unassembled WGS sequence"/>
</dbReference>
<evidence type="ECO:0008006" key="4">
    <source>
        <dbReference type="Google" id="ProtNLM"/>
    </source>
</evidence>
<sequence>MDRTVRVESVLNADADAVWERLQRTETVSYVLRPWIRLPVLRSYTDLPREGDSLTGWLFLLGLVPLGRYTITVAKVDPASRTLRSEERGGVVRRWQHTLHAEPAGPGRCRYTDTVLIDAGMLTPVVAKFARWLFRYRHRRWSRLVRRDGPGAAGRAAKGESE</sequence>
<dbReference type="SUPFAM" id="SSF55961">
    <property type="entry name" value="Bet v1-like"/>
    <property type="match status" value="1"/>
</dbReference>
<reference evidence="1 3" key="3">
    <citation type="journal article" date="2021" name="BMC Genomics">
        <title>Genome-resolved metagenome and metatranscriptome analyses of thermophilic composting reveal key bacterial players and their metabolic interactions.</title>
        <authorList>
            <person name="Braga L.P.P."/>
            <person name="Pereira R.V."/>
            <person name="Martins L.F."/>
            <person name="Moura L.M.S."/>
            <person name="Sanchez F.B."/>
            <person name="Patane J.S.L."/>
            <person name="da Silva A.M."/>
            <person name="Setubal J.C."/>
        </authorList>
    </citation>
    <scope>NUCLEOTIDE SEQUENCE [LARGE SCALE GENOMIC DNA]</scope>
    <source>
        <strain evidence="1">ZC4RG45</strain>
    </source>
</reference>
<organism evidence="2">
    <name type="scientific">Thermocrispum agreste</name>
    <dbReference type="NCBI Taxonomy" id="37925"/>
    <lineage>
        <taxon>Bacteria</taxon>
        <taxon>Bacillati</taxon>
        <taxon>Actinomycetota</taxon>
        <taxon>Actinomycetes</taxon>
        <taxon>Pseudonocardiales</taxon>
        <taxon>Pseudonocardiaceae</taxon>
        <taxon>Thermocrispum</taxon>
    </lineage>
</organism>
<gene>
    <name evidence="2" type="ORF">DIU77_00370</name>
    <name evidence="1" type="ORF">DIU77_014595</name>
</gene>
<reference evidence="2" key="1">
    <citation type="submission" date="2018-05" db="EMBL/GenBank/DDBJ databases">
        <authorList>
            <person name="Lanie J.A."/>
            <person name="Ng W.-L."/>
            <person name="Kazmierczak K.M."/>
            <person name="Andrzejewski T.M."/>
            <person name="Davidsen T.M."/>
            <person name="Wayne K.J."/>
            <person name="Tettelin H."/>
            <person name="Glass J.I."/>
            <person name="Rusch D."/>
            <person name="Podicherti R."/>
            <person name="Tsui H.-C.T."/>
            <person name="Winkler M.E."/>
        </authorList>
    </citation>
    <scope>NUCLEOTIDE SEQUENCE</scope>
    <source>
        <strain evidence="2">ZC4RG45</strain>
    </source>
</reference>
<accession>A0A2W4JUY8</accession>
<evidence type="ECO:0000313" key="3">
    <source>
        <dbReference type="Proteomes" id="UP000249324"/>
    </source>
</evidence>
<dbReference type="AlphaFoldDB" id="A0A2W4JUY8"/>
<dbReference type="STRING" id="1111738.GCA_000427905_02376"/>
<dbReference type="EMBL" id="QGUI01000007">
    <property type="protein sequence ID" value="PZN01526.1"/>
    <property type="molecule type" value="Genomic_DNA"/>
</dbReference>
<comment type="caution">
    <text evidence="2">The sequence shown here is derived from an EMBL/GenBank/DDBJ whole genome shotgun (WGS) entry which is preliminary data.</text>
</comment>
<dbReference type="InterPro" id="IPR023393">
    <property type="entry name" value="START-like_dom_sf"/>
</dbReference>
<evidence type="ECO:0000313" key="1">
    <source>
        <dbReference type="EMBL" id="MFO7193466.1"/>
    </source>
</evidence>
<dbReference type="Gene3D" id="3.30.530.20">
    <property type="match status" value="1"/>
</dbReference>
<name>A0A2W4JUY8_9PSEU</name>
<proteinExistence type="predicted"/>